<proteinExistence type="predicted"/>
<keyword evidence="3" id="KW-1185">Reference proteome</keyword>
<dbReference type="EMBL" id="BJYY01000002">
    <property type="protein sequence ID" value="GEO32979.1"/>
    <property type="molecule type" value="Genomic_DNA"/>
</dbReference>
<evidence type="ECO:0000313" key="2">
    <source>
        <dbReference type="EMBL" id="GEO32979.1"/>
    </source>
</evidence>
<dbReference type="Pfam" id="PF02585">
    <property type="entry name" value="PIG-L"/>
    <property type="match status" value="1"/>
</dbReference>
<dbReference type="AlphaFoldDB" id="A0A512D931"/>
<reference evidence="2 3" key="1">
    <citation type="submission" date="2019-07" db="EMBL/GenBank/DDBJ databases">
        <title>Whole genome shotgun sequence of Cellulomonas aerilata NBRC 106308.</title>
        <authorList>
            <person name="Hosoyama A."/>
            <person name="Uohara A."/>
            <person name="Ohji S."/>
            <person name="Ichikawa N."/>
        </authorList>
    </citation>
    <scope>NUCLEOTIDE SEQUENCE [LARGE SCALE GENOMIC DNA]</scope>
    <source>
        <strain evidence="2 3">NBRC 106308</strain>
    </source>
</reference>
<evidence type="ECO:0000256" key="1">
    <source>
        <dbReference type="ARBA" id="ARBA00022833"/>
    </source>
</evidence>
<protein>
    <submittedName>
        <fullName evidence="2">PIG-L domain-containing protein</fullName>
    </submittedName>
</protein>
<dbReference type="Proteomes" id="UP000321181">
    <property type="component" value="Unassembled WGS sequence"/>
</dbReference>
<organism evidence="2 3">
    <name type="scientific">Cellulomonas aerilata</name>
    <dbReference type="NCBI Taxonomy" id="515326"/>
    <lineage>
        <taxon>Bacteria</taxon>
        <taxon>Bacillati</taxon>
        <taxon>Actinomycetota</taxon>
        <taxon>Actinomycetes</taxon>
        <taxon>Micrococcales</taxon>
        <taxon>Cellulomonadaceae</taxon>
        <taxon>Cellulomonas</taxon>
    </lineage>
</organism>
<dbReference type="InterPro" id="IPR024078">
    <property type="entry name" value="LmbE-like_dom_sf"/>
</dbReference>
<dbReference type="Gene3D" id="3.40.50.10320">
    <property type="entry name" value="LmbE-like"/>
    <property type="match status" value="1"/>
</dbReference>
<name>A0A512D931_9CELL</name>
<dbReference type="RefSeq" id="WP_186816398.1">
    <property type="nucleotide sequence ID" value="NZ_BAAARM010000001.1"/>
</dbReference>
<dbReference type="InterPro" id="IPR003737">
    <property type="entry name" value="GlcNAc_PI_deacetylase-related"/>
</dbReference>
<evidence type="ECO:0000313" key="3">
    <source>
        <dbReference type="Proteomes" id="UP000321181"/>
    </source>
</evidence>
<gene>
    <name evidence="2" type="ORF">CAE01nite_07040</name>
</gene>
<sequence>MLLSEGGTVLVLAPHADDEVLGCGGLMASLARRGVGVHVLYASVDGSRHYGLAGTTTFAERVAEIEEVSRLLGFTYEIAYPEKGLMMELDTLPRRELVDLYQHAMDERRPDVVLLPSGADYDHDHVTVFLAGFAAARPIPEQFGKRLVPHVLAYEMTKIQWAAEPLPRSTAYHELTGEDLETKQRAIALYRTQARVSPHIRSPESVAALAVVRGAEVGVPHAEAYQVLRTLI</sequence>
<dbReference type="GO" id="GO:0016137">
    <property type="term" value="P:glycoside metabolic process"/>
    <property type="evidence" value="ECO:0007669"/>
    <property type="project" value="UniProtKB-ARBA"/>
</dbReference>
<comment type="caution">
    <text evidence="2">The sequence shown here is derived from an EMBL/GenBank/DDBJ whole genome shotgun (WGS) entry which is preliminary data.</text>
</comment>
<keyword evidence="1" id="KW-0862">Zinc</keyword>
<accession>A0A512D931</accession>
<dbReference type="SUPFAM" id="SSF102588">
    <property type="entry name" value="LmbE-like"/>
    <property type="match status" value="1"/>
</dbReference>